<name>A0A0V0Z8H4_9BILA</name>
<organism evidence="2 3">
    <name type="scientific">Trichinella patagoniensis</name>
    <dbReference type="NCBI Taxonomy" id="990121"/>
    <lineage>
        <taxon>Eukaryota</taxon>
        <taxon>Metazoa</taxon>
        <taxon>Ecdysozoa</taxon>
        <taxon>Nematoda</taxon>
        <taxon>Enoplea</taxon>
        <taxon>Dorylaimia</taxon>
        <taxon>Trichinellida</taxon>
        <taxon>Trichinellidae</taxon>
        <taxon>Trichinella</taxon>
    </lineage>
</organism>
<proteinExistence type="predicted"/>
<evidence type="ECO:0000313" key="3">
    <source>
        <dbReference type="Proteomes" id="UP000054783"/>
    </source>
</evidence>
<keyword evidence="3" id="KW-1185">Reference proteome</keyword>
<dbReference type="AlphaFoldDB" id="A0A0V0Z8H4"/>
<sequence length="71" mass="7820">MFGILIDSKKNEDADHTKQNGKQKHGEDGETKIGGLHTVSSQRRSSTNLTCGCFMAESHHCLTALFSMSHE</sequence>
<feature type="region of interest" description="Disordered" evidence="1">
    <location>
        <begin position="1"/>
        <end position="44"/>
    </location>
</feature>
<dbReference type="EMBL" id="JYDQ01000311">
    <property type="protein sequence ID" value="KRY08767.1"/>
    <property type="molecule type" value="Genomic_DNA"/>
</dbReference>
<evidence type="ECO:0000313" key="2">
    <source>
        <dbReference type="EMBL" id="KRY08767.1"/>
    </source>
</evidence>
<comment type="caution">
    <text evidence="2">The sequence shown here is derived from an EMBL/GenBank/DDBJ whole genome shotgun (WGS) entry which is preliminary data.</text>
</comment>
<protein>
    <submittedName>
        <fullName evidence="2">Uncharacterized protein</fullName>
    </submittedName>
</protein>
<accession>A0A0V0Z8H4</accession>
<evidence type="ECO:0000256" key="1">
    <source>
        <dbReference type="SAM" id="MobiDB-lite"/>
    </source>
</evidence>
<dbReference type="Proteomes" id="UP000054783">
    <property type="component" value="Unassembled WGS sequence"/>
</dbReference>
<gene>
    <name evidence="2" type="ORF">T12_15619</name>
</gene>
<reference evidence="2 3" key="1">
    <citation type="submission" date="2015-01" db="EMBL/GenBank/DDBJ databases">
        <title>Evolution of Trichinella species and genotypes.</title>
        <authorList>
            <person name="Korhonen P.K."/>
            <person name="Edoardo P."/>
            <person name="Giuseppe L.R."/>
            <person name="Gasser R.B."/>
        </authorList>
    </citation>
    <scope>NUCLEOTIDE SEQUENCE [LARGE SCALE GENOMIC DNA]</scope>
    <source>
        <strain evidence="2">ISS2496</strain>
    </source>
</reference>
<feature type="compositionally biased region" description="Basic and acidic residues" evidence="1">
    <location>
        <begin position="7"/>
        <end position="31"/>
    </location>
</feature>